<keyword evidence="2" id="KW-1133">Transmembrane helix</keyword>
<dbReference type="NCBIfam" id="NF038083">
    <property type="entry name" value="CU044_5270_fam"/>
    <property type="match status" value="1"/>
</dbReference>
<dbReference type="InterPro" id="IPR047789">
    <property type="entry name" value="CU044_5270-like"/>
</dbReference>
<dbReference type="EMBL" id="CP108140">
    <property type="protein sequence ID" value="WTP87276.1"/>
    <property type="molecule type" value="Genomic_DNA"/>
</dbReference>
<name>A0AAU1I035_9ACTN</name>
<feature type="region of interest" description="Disordered" evidence="1">
    <location>
        <begin position="46"/>
        <end position="65"/>
    </location>
</feature>
<protein>
    <submittedName>
        <fullName evidence="3">CU044_5270 family protein</fullName>
    </submittedName>
</protein>
<evidence type="ECO:0000256" key="2">
    <source>
        <dbReference type="SAM" id="Phobius"/>
    </source>
</evidence>
<feature type="transmembrane region" description="Helical" evidence="2">
    <location>
        <begin position="75"/>
        <end position="95"/>
    </location>
</feature>
<dbReference type="AlphaFoldDB" id="A0AAU1I035"/>
<gene>
    <name evidence="3" type="ORF">OG477_18700</name>
</gene>
<feature type="region of interest" description="Disordered" evidence="1">
    <location>
        <begin position="1"/>
        <end position="31"/>
    </location>
</feature>
<evidence type="ECO:0000256" key="1">
    <source>
        <dbReference type="SAM" id="MobiDB-lite"/>
    </source>
</evidence>
<feature type="compositionally biased region" description="Low complexity" evidence="1">
    <location>
        <begin position="53"/>
        <end position="63"/>
    </location>
</feature>
<sequence>MNANTSRQHPAERDESAELLSRTARDLPVGRHEFHRERLMAQIHDMQQEERTATATPGGPEAPAKVRRFRLPRPAIVLPAMAAAMAGVVVAGFAVSGGGGATGGRDGAQDGALATGPALTTQLGAATTEGVPQLLDQISLAAADVSHPTVKPGQYVYVESKTADTFVRTVGDKTSLASHQLHRRQVWMSADGTKGWLIDPAVNDSPEGETLSLPDEQGNEREAYLNAPSYDYLAGLTTDPDALLAKIYKETEGMGNSPDQQAFTTIGDLLGESYPPAELYSALFKAAEKIPGVVVVNDAVDAVGRHGVAVARLDETSGQREEWIFDRKTHVFLGDRSVQVRKGSGESALIKPGTVMYTSAIINRAVVDGMKQTPSQAG</sequence>
<evidence type="ECO:0000313" key="3">
    <source>
        <dbReference type="EMBL" id="WTP87276.1"/>
    </source>
</evidence>
<accession>A0AAU1I035</accession>
<proteinExistence type="predicted"/>
<reference evidence="3" key="1">
    <citation type="submission" date="2022-10" db="EMBL/GenBank/DDBJ databases">
        <title>The complete genomes of actinobacterial strains from the NBC collection.</title>
        <authorList>
            <person name="Joergensen T.S."/>
            <person name="Alvarez Arevalo M."/>
            <person name="Sterndorff E.B."/>
            <person name="Faurdal D."/>
            <person name="Vuksanovic O."/>
            <person name="Mourched A.-S."/>
            <person name="Charusanti P."/>
            <person name="Shaw S."/>
            <person name="Blin K."/>
            <person name="Weber T."/>
        </authorList>
    </citation>
    <scope>NUCLEOTIDE SEQUENCE</scope>
    <source>
        <strain evidence="3">NBC 00180</strain>
    </source>
</reference>
<keyword evidence="2" id="KW-0812">Transmembrane</keyword>
<organism evidence="3">
    <name type="scientific">Streptomyces sp. NBC_00180</name>
    <dbReference type="NCBI Taxonomy" id="2903632"/>
    <lineage>
        <taxon>Bacteria</taxon>
        <taxon>Bacillati</taxon>
        <taxon>Actinomycetota</taxon>
        <taxon>Actinomycetes</taxon>
        <taxon>Kitasatosporales</taxon>
        <taxon>Streptomycetaceae</taxon>
        <taxon>Streptomyces</taxon>
    </lineage>
</organism>
<keyword evidence="2" id="KW-0472">Membrane</keyword>